<accession>A0A382KQK6</accession>
<dbReference type="PROSITE" id="PS51986">
    <property type="entry name" value="GS_BETA_GRASP"/>
    <property type="match status" value="1"/>
</dbReference>
<dbReference type="PANTHER" id="PTHR43407">
    <property type="entry name" value="GLUTAMINE SYNTHETASE"/>
    <property type="match status" value="1"/>
</dbReference>
<dbReference type="GO" id="GO:0016020">
    <property type="term" value="C:membrane"/>
    <property type="evidence" value="ECO:0007669"/>
    <property type="project" value="TreeGrafter"/>
</dbReference>
<dbReference type="AlphaFoldDB" id="A0A382KQK6"/>
<dbReference type="InterPro" id="IPR036651">
    <property type="entry name" value="Gln_synt_N_sf"/>
</dbReference>
<dbReference type="GO" id="GO:0004356">
    <property type="term" value="F:glutamine synthetase activity"/>
    <property type="evidence" value="ECO:0007669"/>
    <property type="project" value="InterPro"/>
</dbReference>
<feature type="non-terminal residue" evidence="3">
    <location>
        <position position="134"/>
    </location>
</feature>
<proteinExistence type="inferred from homology"/>
<feature type="domain" description="GS beta-grasp" evidence="2">
    <location>
        <begin position="26"/>
        <end position="118"/>
    </location>
</feature>
<dbReference type="SUPFAM" id="SSF54368">
    <property type="entry name" value="Glutamine synthetase, N-terminal domain"/>
    <property type="match status" value="1"/>
</dbReference>
<evidence type="ECO:0000259" key="2">
    <source>
        <dbReference type="PROSITE" id="PS51986"/>
    </source>
</evidence>
<dbReference type="PANTHER" id="PTHR43407:SF1">
    <property type="entry name" value="LENGSIN"/>
    <property type="match status" value="1"/>
</dbReference>
<evidence type="ECO:0000256" key="1">
    <source>
        <dbReference type="ARBA" id="ARBA00009897"/>
    </source>
</evidence>
<sequence>MPQNPKLVAVEKEVPISSIRQWIRDNNIDEIEAVIPDMTGIARGKLIPARKYSEEVGMRMPEAIFLQTVTGEYPEDQSAVDPSDKDIFLKPDLSSFRRVPWAQDPTALAIHDCYYADGNPVEMSPRYVLQKVLS</sequence>
<name>A0A382KQK6_9ZZZZ</name>
<evidence type="ECO:0000313" key="3">
    <source>
        <dbReference type="EMBL" id="SVC25167.1"/>
    </source>
</evidence>
<dbReference type="EMBL" id="UINC01081378">
    <property type="protein sequence ID" value="SVC25167.1"/>
    <property type="molecule type" value="Genomic_DNA"/>
</dbReference>
<protein>
    <recommendedName>
        <fullName evidence="2">GS beta-grasp domain-containing protein</fullName>
    </recommendedName>
</protein>
<dbReference type="GO" id="GO:0006542">
    <property type="term" value="P:glutamine biosynthetic process"/>
    <property type="evidence" value="ECO:0007669"/>
    <property type="project" value="InterPro"/>
</dbReference>
<organism evidence="3">
    <name type="scientific">marine metagenome</name>
    <dbReference type="NCBI Taxonomy" id="408172"/>
    <lineage>
        <taxon>unclassified sequences</taxon>
        <taxon>metagenomes</taxon>
        <taxon>ecological metagenomes</taxon>
    </lineage>
</organism>
<comment type="similarity">
    <text evidence="1">Belongs to the glutamine synthetase family.</text>
</comment>
<gene>
    <name evidence="3" type="ORF">METZ01_LOCUS278021</name>
</gene>
<reference evidence="3" key="1">
    <citation type="submission" date="2018-05" db="EMBL/GenBank/DDBJ databases">
        <authorList>
            <person name="Lanie J.A."/>
            <person name="Ng W.-L."/>
            <person name="Kazmierczak K.M."/>
            <person name="Andrzejewski T.M."/>
            <person name="Davidsen T.M."/>
            <person name="Wayne K.J."/>
            <person name="Tettelin H."/>
            <person name="Glass J.I."/>
            <person name="Rusch D."/>
            <person name="Podicherti R."/>
            <person name="Tsui H.-C.T."/>
            <person name="Winkler M.E."/>
        </authorList>
    </citation>
    <scope>NUCLEOTIDE SEQUENCE</scope>
</reference>
<dbReference type="Gene3D" id="3.10.20.70">
    <property type="entry name" value="Glutamine synthetase, N-terminal domain"/>
    <property type="match status" value="1"/>
</dbReference>
<dbReference type="GO" id="GO:0005737">
    <property type="term" value="C:cytoplasm"/>
    <property type="evidence" value="ECO:0007669"/>
    <property type="project" value="TreeGrafter"/>
</dbReference>
<dbReference type="InterPro" id="IPR008147">
    <property type="entry name" value="Gln_synt_N"/>
</dbReference>